<dbReference type="PANTHER" id="PTHR11662:SF399">
    <property type="entry name" value="FI19708P1-RELATED"/>
    <property type="match status" value="1"/>
</dbReference>
<dbReference type="Pfam" id="PF07690">
    <property type="entry name" value="MFS_1"/>
    <property type="match status" value="1"/>
</dbReference>
<keyword evidence="9" id="KW-1185">Reference proteome</keyword>
<feature type="transmembrane region" description="Helical" evidence="6">
    <location>
        <begin position="106"/>
        <end position="124"/>
    </location>
</feature>
<dbReference type="Gene3D" id="1.20.1250.20">
    <property type="entry name" value="MFS general substrate transporter like domains"/>
    <property type="match status" value="2"/>
</dbReference>
<feature type="transmembrane region" description="Helical" evidence="6">
    <location>
        <begin position="172"/>
        <end position="192"/>
    </location>
</feature>
<feature type="transmembrane region" description="Helical" evidence="6">
    <location>
        <begin position="347"/>
        <end position="369"/>
    </location>
</feature>
<evidence type="ECO:0000256" key="3">
    <source>
        <dbReference type="ARBA" id="ARBA00022692"/>
    </source>
</evidence>
<name>A0A1T4MZD6_9ENTE</name>
<evidence type="ECO:0000313" key="8">
    <source>
        <dbReference type="EMBL" id="SJZ72147.1"/>
    </source>
</evidence>
<feature type="domain" description="Major facilitator superfamily (MFS) profile" evidence="7">
    <location>
        <begin position="17"/>
        <end position="401"/>
    </location>
</feature>
<feature type="transmembrane region" description="Helical" evidence="6">
    <location>
        <begin position="55"/>
        <end position="76"/>
    </location>
</feature>
<dbReference type="PROSITE" id="PS50850">
    <property type="entry name" value="MFS"/>
    <property type="match status" value="1"/>
</dbReference>
<keyword evidence="4 6" id="KW-1133">Transmembrane helix</keyword>
<feature type="transmembrane region" description="Helical" evidence="6">
    <location>
        <begin position="311"/>
        <end position="335"/>
    </location>
</feature>
<dbReference type="EMBL" id="FUXI01000012">
    <property type="protein sequence ID" value="SJZ72147.1"/>
    <property type="molecule type" value="Genomic_DNA"/>
</dbReference>
<dbReference type="RefSeq" id="WP_144399506.1">
    <property type="nucleotide sequence ID" value="NZ_FUXI01000012.1"/>
</dbReference>
<dbReference type="GO" id="GO:0022857">
    <property type="term" value="F:transmembrane transporter activity"/>
    <property type="evidence" value="ECO:0007669"/>
    <property type="project" value="InterPro"/>
</dbReference>
<dbReference type="Proteomes" id="UP000190328">
    <property type="component" value="Unassembled WGS sequence"/>
</dbReference>
<dbReference type="InterPro" id="IPR036259">
    <property type="entry name" value="MFS_trans_sf"/>
</dbReference>
<sequence>MKINEKKQTSSIKQVALIAALFLGYTMIYIDKLSIGITLVPMAEKYGISASEKGFIMSAFFFGYALMQVPMGFLNLKLGSKRIVCFSLFGIAIFASLLSFGTSVLYFILIRFLAGAIAHSGYAASAAREVQKQIDEKRQTFAQGILLSSSGIASVLGPKIVTPAVVNLGWSVTYLLLAVLAIVIGVILFFVIPRQTKEEVKEEKITKESLFQVAKNPVAWVLFFGAFFLNSLMYGAVNWIPSFLTGAKGMSLTQAGSITSIVGFFFLLGAILGSFIVGKKFAGNEKNVISICASLSAIFLLLAYFMPTTSLLTMCLGLGDLFCSTTFVTLMSLPLKRFAQEVFAPSYALVATGGILGGVVSPSLIGILVQASNGGYFPVFCYFAILGVLSAMVIRRISNKI</sequence>
<feature type="transmembrane region" description="Helical" evidence="6">
    <location>
        <begin position="83"/>
        <end position="100"/>
    </location>
</feature>
<evidence type="ECO:0000256" key="6">
    <source>
        <dbReference type="SAM" id="Phobius"/>
    </source>
</evidence>
<evidence type="ECO:0000259" key="7">
    <source>
        <dbReference type="PROSITE" id="PS50850"/>
    </source>
</evidence>
<feature type="transmembrane region" description="Helical" evidence="6">
    <location>
        <begin position="12"/>
        <end position="30"/>
    </location>
</feature>
<organism evidence="8 9">
    <name type="scientific">Pilibacter termitis</name>
    <dbReference type="NCBI Taxonomy" id="263852"/>
    <lineage>
        <taxon>Bacteria</taxon>
        <taxon>Bacillati</taxon>
        <taxon>Bacillota</taxon>
        <taxon>Bacilli</taxon>
        <taxon>Lactobacillales</taxon>
        <taxon>Enterococcaceae</taxon>
        <taxon>Pilibacter</taxon>
    </lineage>
</organism>
<feature type="transmembrane region" description="Helical" evidence="6">
    <location>
        <begin position="213"/>
        <end position="237"/>
    </location>
</feature>
<feature type="transmembrane region" description="Helical" evidence="6">
    <location>
        <begin position="288"/>
        <end position="305"/>
    </location>
</feature>
<dbReference type="InterPro" id="IPR020846">
    <property type="entry name" value="MFS_dom"/>
</dbReference>
<dbReference type="AlphaFoldDB" id="A0A1T4MZD6"/>
<accession>A0A1T4MZD6</accession>
<protein>
    <submittedName>
        <fullName evidence="8">Sugar phosphate permease</fullName>
    </submittedName>
</protein>
<dbReference type="OrthoDB" id="9773404at2"/>
<dbReference type="InterPro" id="IPR011701">
    <property type="entry name" value="MFS"/>
</dbReference>
<evidence type="ECO:0000256" key="2">
    <source>
        <dbReference type="ARBA" id="ARBA00022448"/>
    </source>
</evidence>
<evidence type="ECO:0000313" key="9">
    <source>
        <dbReference type="Proteomes" id="UP000190328"/>
    </source>
</evidence>
<gene>
    <name evidence="8" type="ORF">SAMN02745116_01259</name>
</gene>
<dbReference type="PANTHER" id="PTHR11662">
    <property type="entry name" value="SOLUTE CARRIER FAMILY 17"/>
    <property type="match status" value="1"/>
</dbReference>
<keyword evidence="5 6" id="KW-0472">Membrane</keyword>
<evidence type="ECO:0000256" key="1">
    <source>
        <dbReference type="ARBA" id="ARBA00004651"/>
    </source>
</evidence>
<dbReference type="GO" id="GO:0005886">
    <property type="term" value="C:plasma membrane"/>
    <property type="evidence" value="ECO:0007669"/>
    <property type="project" value="UniProtKB-SubCell"/>
</dbReference>
<dbReference type="STRING" id="263852.SAMN02745116_01259"/>
<evidence type="ECO:0000256" key="5">
    <source>
        <dbReference type="ARBA" id="ARBA00023136"/>
    </source>
</evidence>
<reference evidence="8 9" key="1">
    <citation type="submission" date="2017-02" db="EMBL/GenBank/DDBJ databases">
        <authorList>
            <person name="Peterson S.W."/>
        </authorList>
    </citation>
    <scope>NUCLEOTIDE SEQUENCE [LARGE SCALE GENOMIC DNA]</scope>
    <source>
        <strain evidence="8 9">ATCC BAA-1030</strain>
    </source>
</reference>
<keyword evidence="3 6" id="KW-0812">Transmembrane</keyword>
<feature type="transmembrane region" description="Helical" evidence="6">
    <location>
        <begin position="257"/>
        <end position="276"/>
    </location>
</feature>
<evidence type="ECO:0000256" key="4">
    <source>
        <dbReference type="ARBA" id="ARBA00022989"/>
    </source>
</evidence>
<dbReference type="InterPro" id="IPR050382">
    <property type="entry name" value="MFS_Na/Anion_cotransporter"/>
</dbReference>
<comment type="subcellular location">
    <subcellularLocation>
        <location evidence="1">Cell membrane</location>
        <topology evidence="1">Multi-pass membrane protein</topology>
    </subcellularLocation>
</comment>
<proteinExistence type="predicted"/>
<feature type="transmembrane region" description="Helical" evidence="6">
    <location>
        <begin position="375"/>
        <end position="394"/>
    </location>
</feature>
<keyword evidence="2" id="KW-0813">Transport</keyword>
<dbReference type="SUPFAM" id="SSF103473">
    <property type="entry name" value="MFS general substrate transporter"/>
    <property type="match status" value="1"/>
</dbReference>
<feature type="transmembrane region" description="Helical" evidence="6">
    <location>
        <begin position="145"/>
        <end position="166"/>
    </location>
</feature>